<comment type="caution">
    <text evidence="6">Lacks conserved residue(s) required for the propagation of feature annotation.</text>
</comment>
<dbReference type="GO" id="GO:0032991">
    <property type="term" value="C:protein-containing complex"/>
    <property type="evidence" value="ECO:0007669"/>
    <property type="project" value="TreeGrafter"/>
</dbReference>
<protein>
    <submittedName>
        <fullName evidence="9">Fat</fullName>
    </submittedName>
</protein>
<dbReference type="InterPro" id="IPR051022">
    <property type="entry name" value="Notch_Cell-Fate_Det"/>
</dbReference>
<dbReference type="EMBL" id="REGN01014149">
    <property type="protein sequence ID" value="RMZ92983.1"/>
    <property type="molecule type" value="Genomic_DNA"/>
</dbReference>
<reference evidence="9 10" key="1">
    <citation type="journal article" date="2018" name="Sci. Rep.">
        <title>Genomic signatures of local adaptation to the degree of environmental predictability in rotifers.</title>
        <authorList>
            <person name="Franch-Gras L."/>
            <person name="Hahn C."/>
            <person name="Garcia-Roger E.M."/>
            <person name="Carmona M.J."/>
            <person name="Serra M."/>
            <person name="Gomez A."/>
        </authorList>
    </citation>
    <scope>NUCLEOTIDE SEQUENCE [LARGE SCALE GENOMIC DNA]</scope>
    <source>
        <strain evidence="9">HYR1</strain>
    </source>
</reference>
<proteinExistence type="predicted"/>
<feature type="domain" description="EGF-like" evidence="8">
    <location>
        <begin position="63"/>
        <end position="99"/>
    </location>
</feature>
<evidence type="ECO:0000256" key="4">
    <source>
        <dbReference type="ARBA" id="ARBA00023157"/>
    </source>
</evidence>
<feature type="signal peptide" evidence="7">
    <location>
        <begin position="1"/>
        <end position="22"/>
    </location>
</feature>
<dbReference type="GO" id="GO:0005886">
    <property type="term" value="C:plasma membrane"/>
    <property type="evidence" value="ECO:0007669"/>
    <property type="project" value="TreeGrafter"/>
</dbReference>
<dbReference type="GO" id="GO:0005509">
    <property type="term" value="F:calcium ion binding"/>
    <property type="evidence" value="ECO:0007669"/>
    <property type="project" value="InterPro"/>
</dbReference>
<dbReference type="Pfam" id="PF00008">
    <property type="entry name" value="EGF"/>
    <property type="match status" value="2"/>
</dbReference>
<dbReference type="SMART" id="SM00179">
    <property type="entry name" value="EGF_CA"/>
    <property type="match status" value="2"/>
</dbReference>
<evidence type="ECO:0000313" key="10">
    <source>
        <dbReference type="Proteomes" id="UP000276133"/>
    </source>
</evidence>
<feature type="domain" description="EGF-like" evidence="8">
    <location>
        <begin position="100"/>
        <end position="134"/>
    </location>
</feature>
<organism evidence="9 10">
    <name type="scientific">Brachionus plicatilis</name>
    <name type="common">Marine rotifer</name>
    <name type="synonym">Brachionus muelleri</name>
    <dbReference type="NCBI Taxonomy" id="10195"/>
    <lineage>
        <taxon>Eukaryota</taxon>
        <taxon>Metazoa</taxon>
        <taxon>Spiralia</taxon>
        <taxon>Gnathifera</taxon>
        <taxon>Rotifera</taxon>
        <taxon>Eurotatoria</taxon>
        <taxon>Monogononta</taxon>
        <taxon>Pseudotrocha</taxon>
        <taxon>Ploima</taxon>
        <taxon>Brachionidae</taxon>
        <taxon>Brachionus</taxon>
    </lineage>
</organism>
<keyword evidence="10" id="KW-1185">Reference proteome</keyword>
<dbReference type="PANTHER" id="PTHR24049">
    <property type="entry name" value="CRUMBS FAMILY MEMBER"/>
    <property type="match status" value="1"/>
</dbReference>
<keyword evidence="5" id="KW-0325">Glycoprotein</keyword>
<keyword evidence="2 7" id="KW-0732">Signal</keyword>
<dbReference type="Proteomes" id="UP000276133">
    <property type="component" value="Unassembled WGS sequence"/>
</dbReference>
<evidence type="ECO:0000256" key="7">
    <source>
        <dbReference type="SAM" id="SignalP"/>
    </source>
</evidence>
<dbReference type="STRING" id="10195.A0A3M7P1R0"/>
<dbReference type="SMART" id="SM00181">
    <property type="entry name" value="EGF"/>
    <property type="match status" value="3"/>
</dbReference>
<dbReference type="InterPro" id="IPR001881">
    <property type="entry name" value="EGF-like_Ca-bd_dom"/>
</dbReference>
<dbReference type="CDD" id="cd00054">
    <property type="entry name" value="EGF_CA"/>
    <property type="match status" value="1"/>
</dbReference>
<name>A0A3M7P1R0_BRAPC</name>
<dbReference type="FunFam" id="2.10.25.10:FF:000100">
    <property type="entry name" value="neurogenic locus notch homolog protein 3"/>
    <property type="match status" value="1"/>
</dbReference>
<dbReference type="PROSITE" id="PS01186">
    <property type="entry name" value="EGF_2"/>
    <property type="match status" value="1"/>
</dbReference>
<gene>
    <name evidence="9" type="ORF">BpHYR1_006641</name>
</gene>
<feature type="chain" id="PRO_5018060601" evidence="7">
    <location>
        <begin position="23"/>
        <end position="136"/>
    </location>
</feature>
<keyword evidence="3" id="KW-0677">Repeat</keyword>
<dbReference type="SUPFAM" id="SSF57196">
    <property type="entry name" value="EGF/Laminin"/>
    <property type="match status" value="3"/>
</dbReference>
<evidence type="ECO:0000256" key="6">
    <source>
        <dbReference type="PROSITE-ProRule" id="PRU00076"/>
    </source>
</evidence>
<dbReference type="GO" id="GO:0045197">
    <property type="term" value="P:establishment or maintenance of epithelial cell apical/basal polarity"/>
    <property type="evidence" value="ECO:0007669"/>
    <property type="project" value="TreeGrafter"/>
</dbReference>
<feature type="disulfide bond" evidence="6">
    <location>
        <begin position="50"/>
        <end position="59"/>
    </location>
</feature>
<evidence type="ECO:0000256" key="1">
    <source>
        <dbReference type="ARBA" id="ARBA00022536"/>
    </source>
</evidence>
<sequence length="136" mass="14847">MENKMSIFLYFFVCCSFILVECQSSPCDSSPCLNDAVCIAQFNSTFVCSCMPNYTGRFCETAIDRPCLSSPCQNGGLCASAGDSFNCICLPGYSGLYCENSKYCNQTTCLNGGLCLESNETSISCWCINGYYGDTY</sequence>
<evidence type="ECO:0000256" key="5">
    <source>
        <dbReference type="ARBA" id="ARBA00023180"/>
    </source>
</evidence>
<dbReference type="InterPro" id="IPR000742">
    <property type="entry name" value="EGF"/>
</dbReference>
<evidence type="ECO:0000259" key="8">
    <source>
        <dbReference type="PROSITE" id="PS50026"/>
    </source>
</evidence>
<comment type="caution">
    <text evidence="9">The sequence shown here is derived from an EMBL/GenBank/DDBJ whole genome shotgun (WGS) entry which is preliminary data.</text>
</comment>
<accession>A0A3M7P1R0</accession>
<dbReference type="PRINTS" id="PR00010">
    <property type="entry name" value="EGFBLOOD"/>
</dbReference>
<dbReference type="Gene3D" id="2.10.25.10">
    <property type="entry name" value="Laminin"/>
    <property type="match status" value="2"/>
</dbReference>
<evidence type="ECO:0000256" key="2">
    <source>
        <dbReference type="ARBA" id="ARBA00022729"/>
    </source>
</evidence>
<dbReference type="PANTHER" id="PTHR24049:SF22">
    <property type="entry name" value="DROSOPHILA CRUMBS HOMOLOG"/>
    <property type="match status" value="1"/>
</dbReference>
<feature type="domain" description="EGF-like" evidence="8">
    <location>
        <begin position="23"/>
        <end position="60"/>
    </location>
</feature>
<dbReference type="PROSITE" id="PS50026">
    <property type="entry name" value="EGF_3"/>
    <property type="match status" value="3"/>
</dbReference>
<dbReference type="PROSITE" id="PS00022">
    <property type="entry name" value="EGF_1"/>
    <property type="match status" value="2"/>
</dbReference>
<dbReference type="GO" id="GO:0007157">
    <property type="term" value="P:heterophilic cell-cell adhesion via plasma membrane cell adhesion molecules"/>
    <property type="evidence" value="ECO:0007669"/>
    <property type="project" value="TreeGrafter"/>
</dbReference>
<feature type="disulfide bond" evidence="6">
    <location>
        <begin position="89"/>
        <end position="98"/>
    </location>
</feature>
<keyword evidence="1 6" id="KW-0245">EGF-like domain</keyword>
<dbReference type="OrthoDB" id="430340at2759"/>
<evidence type="ECO:0000313" key="9">
    <source>
        <dbReference type="EMBL" id="RMZ92983.1"/>
    </source>
</evidence>
<dbReference type="FunFam" id="2.10.25.10:FF:000255">
    <property type="entry name" value="Sushi, nidogen and EGF-like domains 1"/>
    <property type="match status" value="1"/>
</dbReference>
<dbReference type="AlphaFoldDB" id="A0A3M7P1R0"/>
<keyword evidence="4 6" id="KW-1015">Disulfide bond</keyword>
<evidence type="ECO:0000256" key="3">
    <source>
        <dbReference type="ARBA" id="ARBA00022737"/>
    </source>
</evidence>